<evidence type="ECO:0000313" key="2">
    <source>
        <dbReference type="Proteomes" id="UP000568877"/>
    </source>
</evidence>
<proteinExistence type="predicted"/>
<reference evidence="1 2" key="1">
    <citation type="journal article" date="2020" name="Front. Microbiol.">
        <title>Single-cell genomics of novel Actinobacteria with the Wood-Ljungdahl pathway discovered in a serpentinizing system.</title>
        <authorList>
            <person name="Merino N."/>
            <person name="Kawai M."/>
            <person name="Boyd E.S."/>
            <person name="Colman D.R."/>
            <person name="McGlynn S.E."/>
            <person name="Nealson K.H."/>
            <person name="Kurokawa K."/>
            <person name="Hongoh Y."/>
        </authorList>
    </citation>
    <scope>NUCLEOTIDE SEQUENCE [LARGE SCALE GENOMIC DNA]</scope>
    <source>
        <strain evidence="1 2">S42</strain>
    </source>
</reference>
<comment type="caution">
    <text evidence="1">The sequence shown here is derived from an EMBL/GenBank/DDBJ whole genome shotgun (WGS) entry which is preliminary data.</text>
</comment>
<name>A0A6V8PMZ0_9ACTN</name>
<accession>A0A6V8PMZ0</accession>
<sequence length="83" mass="9644">SIARRAFTDQPVSLLGYQIRHPANQEKNFTEGLEVLEEEYGYDIYQIFSLLRRVRERPGLGQLLSEEIDQQARFLITMVISEG</sequence>
<feature type="non-terminal residue" evidence="1">
    <location>
        <position position="1"/>
    </location>
</feature>
<gene>
    <name evidence="1" type="ORF">HKBW3S42_02342</name>
</gene>
<dbReference type="Proteomes" id="UP000568877">
    <property type="component" value="Unassembled WGS sequence"/>
</dbReference>
<evidence type="ECO:0000313" key="1">
    <source>
        <dbReference type="EMBL" id="GFP34002.1"/>
    </source>
</evidence>
<organism evidence="1 2">
    <name type="scientific">Candidatus Hakubella thermalkaliphila</name>
    <dbReference type="NCBI Taxonomy" id="2754717"/>
    <lineage>
        <taxon>Bacteria</taxon>
        <taxon>Bacillati</taxon>
        <taxon>Actinomycetota</taxon>
        <taxon>Actinomycetota incertae sedis</taxon>
        <taxon>Candidatus Hakubellales</taxon>
        <taxon>Candidatus Hakubellaceae</taxon>
        <taxon>Candidatus Hakubella</taxon>
    </lineage>
</organism>
<protein>
    <submittedName>
        <fullName evidence="1">Uncharacterized protein</fullName>
    </submittedName>
</protein>
<dbReference type="AlphaFoldDB" id="A0A6V8PMZ0"/>
<dbReference type="EMBL" id="BLSA01000874">
    <property type="protein sequence ID" value="GFP34002.1"/>
    <property type="molecule type" value="Genomic_DNA"/>
</dbReference>